<evidence type="ECO:0000313" key="2">
    <source>
        <dbReference type="Proteomes" id="UP000579153"/>
    </source>
</evidence>
<dbReference type="EMBL" id="JACHMB010000001">
    <property type="protein sequence ID" value="MBB5783464.1"/>
    <property type="molecule type" value="Genomic_DNA"/>
</dbReference>
<organism evidence="1 2">
    <name type="scientific">Nonomuraea jabiensis</name>
    <dbReference type="NCBI Taxonomy" id="882448"/>
    <lineage>
        <taxon>Bacteria</taxon>
        <taxon>Bacillati</taxon>
        <taxon>Actinomycetota</taxon>
        <taxon>Actinomycetes</taxon>
        <taxon>Streptosporangiales</taxon>
        <taxon>Streptosporangiaceae</taxon>
        <taxon>Nonomuraea</taxon>
    </lineage>
</organism>
<accession>A0A7W9LGZ8</accession>
<keyword evidence="2" id="KW-1185">Reference proteome</keyword>
<gene>
    <name evidence="1" type="ORF">HD596_010220</name>
</gene>
<protein>
    <submittedName>
        <fullName evidence="1">Uncharacterized protein</fullName>
    </submittedName>
</protein>
<proteinExistence type="predicted"/>
<evidence type="ECO:0000313" key="1">
    <source>
        <dbReference type="EMBL" id="MBB5783464.1"/>
    </source>
</evidence>
<dbReference type="Proteomes" id="UP000579153">
    <property type="component" value="Unassembled WGS sequence"/>
</dbReference>
<sequence>MAIPKKGSRLITVDGTVFRWRVRRKPTYCQGNSWGPMTFAVELAGASGRVLLVSLPCSRPDAWWGERTMAIRPALVTATIRTALNHERPTACLRPPFHAEIASSGGQHARPLFSRSNHPTRLIGRVVKGIRAVA</sequence>
<dbReference type="AlphaFoldDB" id="A0A7W9LGZ8"/>
<reference evidence="1 2" key="1">
    <citation type="submission" date="2020-08" db="EMBL/GenBank/DDBJ databases">
        <title>Sequencing the genomes of 1000 actinobacteria strains.</title>
        <authorList>
            <person name="Klenk H.-P."/>
        </authorList>
    </citation>
    <scope>NUCLEOTIDE SEQUENCE [LARGE SCALE GENOMIC DNA]</scope>
    <source>
        <strain evidence="1 2">DSM 45507</strain>
    </source>
</reference>
<name>A0A7W9LGZ8_9ACTN</name>
<comment type="caution">
    <text evidence="1">The sequence shown here is derived from an EMBL/GenBank/DDBJ whole genome shotgun (WGS) entry which is preliminary data.</text>
</comment>